<feature type="domain" description="Little elongation complex subunit 2 C-terminal" evidence="2">
    <location>
        <begin position="426"/>
        <end position="642"/>
    </location>
</feature>
<dbReference type="AlphaFoldDB" id="A0A6A4JMY7"/>
<reference evidence="3" key="1">
    <citation type="journal article" date="2021" name="Mol. Ecol. Resour.">
        <title>Apolygus lucorum genome provides insights into omnivorousness and mesophyll feeding.</title>
        <authorList>
            <person name="Liu Y."/>
            <person name="Liu H."/>
            <person name="Wang H."/>
            <person name="Huang T."/>
            <person name="Liu B."/>
            <person name="Yang B."/>
            <person name="Yin L."/>
            <person name="Li B."/>
            <person name="Zhang Y."/>
            <person name="Zhang S."/>
            <person name="Jiang F."/>
            <person name="Zhang X."/>
            <person name="Ren Y."/>
            <person name="Wang B."/>
            <person name="Wang S."/>
            <person name="Lu Y."/>
            <person name="Wu K."/>
            <person name="Fan W."/>
            <person name="Wang G."/>
        </authorList>
    </citation>
    <scope>NUCLEOTIDE SEQUENCE</scope>
    <source>
        <strain evidence="3">12Hb</strain>
    </source>
</reference>
<feature type="region of interest" description="Disordered" evidence="1">
    <location>
        <begin position="1"/>
        <end position="46"/>
    </location>
</feature>
<dbReference type="GO" id="GO:0042796">
    <property type="term" value="P:snRNA transcription by RNA polymerase III"/>
    <property type="evidence" value="ECO:0007669"/>
    <property type="project" value="TreeGrafter"/>
</dbReference>
<evidence type="ECO:0000313" key="3">
    <source>
        <dbReference type="EMBL" id="KAF6211716.1"/>
    </source>
</evidence>
<dbReference type="Pfam" id="PF10505">
    <property type="entry name" value="NARG2_C"/>
    <property type="match status" value="1"/>
</dbReference>
<dbReference type="GO" id="GO:0042795">
    <property type="term" value="P:snRNA transcription by RNA polymerase II"/>
    <property type="evidence" value="ECO:0007669"/>
    <property type="project" value="TreeGrafter"/>
</dbReference>
<gene>
    <name evidence="3" type="ORF">GE061_012230</name>
</gene>
<comment type="caution">
    <text evidence="3">The sequence shown here is derived from an EMBL/GenBank/DDBJ whole genome shotgun (WGS) entry which is preliminary data.</text>
</comment>
<name>A0A6A4JMY7_APOLU</name>
<feature type="compositionally biased region" description="Polar residues" evidence="1">
    <location>
        <begin position="18"/>
        <end position="35"/>
    </location>
</feature>
<dbReference type="InterPro" id="IPR019535">
    <property type="entry name" value="ICE2_C"/>
</dbReference>
<organism evidence="3 4">
    <name type="scientific">Apolygus lucorum</name>
    <name type="common">Small green plant bug</name>
    <name type="synonym">Lygocoris lucorum</name>
    <dbReference type="NCBI Taxonomy" id="248454"/>
    <lineage>
        <taxon>Eukaryota</taxon>
        <taxon>Metazoa</taxon>
        <taxon>Ecdysozoa</taxon>
        <taxon>Arthropoda</taxon>
        <taxon>Hexapoda</taxon>
        <taxon>Insecta</taxon>
        <taxon>Pterygota</taxon>
        <taxon>Neoptera</taxon>
        <taxon>Paraneoptera</taxon>
        <taxon>Hemiptera</taxon>
        <taxon>Heteroptera</taxon>
        <taxon>Panheteroptera</taxon>
        <taxon>Cimicomorpha</taxon>
        <taxon>Miridae</taxon>
        <taxon>Mirini</taxon>
        <taxon>Apolygus</taxon>
    </lineage>
</organism>
<evidence type="ECO:0000256" key="1">
    <source>
        <dbReference type="SAM" id="MobiDB-lite"/>
    </source>
</evidence>
<dbReference type="GO" id="GO:0045945">
    <property type="term" value="P:positive regulation of transcription by RNA polymerase III"/>
    <property type="evidence" value="ECO:0007669"/>
    <property type="project" value="TreeGrafter"/>
</dbReference>
<keyword evidence="4" id="KW-1185">Reference proteome</keyword>
<dbReference type="PANTHER" id="PTHR14633:SF3">
    <property type="entry name" value="LITTLE ELONGATION COMPLEX SUBUNIT 2"/>
    <property type="match status" value="1"/>
</dbReference>
<sequence>MASNVEKNKSTRQKPGDSMTTTISSKSEQPSTSAAIPTDNPHPPWMEELDQQIDDLVKAAPFILPKQFEDVCDYIESRSVTFKLFRNEFNQNTFKKIKNKQERLTRELLQPDWWTSPNQPRSIYYVSLPRNRSLFSVSEMADLYHVHLHSAGLKQQPPSSSQIQTYTNSVANLQTENNEYLQHIKRRWLEESWSRVNDIKEEVTKFVSIWWKNRLDRIELYNETYSKMSPVPLTPSQEGGKIVFLKNLKVLGSRTKYYSSTHFKSDPVSMITVQGELLVRESDRIKKLRSSVKDHEKEVSDDKLAEQFASEHLAELVTTPSVLKTIVTNTPGTFEETWCIPFKIKEVSSGDQKRKVIFMNKKLPPKTLTISDKNALFSRKATRAIYRKSKSTLSSMDLDAPVEDYEHDDESDKEDDQLPLKKRLRKELRYNLWEYSTGDEHSVLSKSHRKPFKILIRTKTEGKNFDAQRQIHSCVMSSKMEYQPEYGASQMSFSELMGEWINLKLRPESILHRVRVDPMKGDTIMVEMKSVSTIANDCQRLYSRCVERQLSLIQIMFDHISPLPPGNYMLNHDLKDKGFMYIYHERLDNQKRSVMNLNIQEHFKEVNTVGHAEQLAPWTPIDPNILTPTHHHLKWLPCVFPPLSTVAASNKRPSVNDPCAFMRTGRRKLTGNEDITGKHYG</sequence>
<dbReference type="OrthoDB" id="6288737at2759"/>
<evidence type="ECO:0000313" key="4">
    <source>
        <dbReference type="Proteomes" id="UP000466442"/>
    </source>
</evidence>
<proteinExistence type="predicted"/>
<accession>A0A6A4JMY7</accession>
<dbReference type="Proteomes" id="UP000466442">
    <property type="component" value="Unassembled WGS sequence"/>
</dbReference>
<dbReference type="EMBL" id="WIXP02000004">
    <property type="protein sequence ID" value="KAF6211716.1"/>
    <property type="molecule type" value="Genomic_DNA"/>
</dbReference>
<dbReference type="GO" id="GO:0008023">
    <property type="term" value="C:transcription elongation factor complex"/>
    <property type="evidence" value="ECO:0007669"/>
    <property type="project" value="InterPro"/>
</dbReference>
<dbReference type="PANTHER" id="PTHR14633">
    <property type="entry name" value="LITTLE ELONGATION COMPLEX SUBUNIT 2"/>
    <property type="match status" value="1"/>
</dbReference>
<evidence type="ECO:0000259" key="2">
    <source>
        <dbReference type="Pfam" id="PF10505"/>
    </source>
</evidence>
<protein>
    <recommendedName>
        <fullName evidence="2">Little elongation complex subunit 2 C-terminal domain-containing protein</fullName>
    </recommendedName>
</protein>